<dbReference type="InterPro" id="IPR023209">
    <property type="entry name" value="DAO"/>
</dbReference>
<accession>A0ABR0T334</accession>
<dbReference type="Proteomes" id="UP001338125">
    <property type="component" value="Unassembled WGS sequence"/>
</dbReference>
<feature type="domain" description="FAD dependent oxidoreductase" evidence="7">
    <location>
        <begin position="7"/>
        <end position="250"/>
    </location>
</feature>
<evidence type="ECO:0000256" key="6">
    <source>
        <dbReference type="SAM" id="SignalP"/>
    </source>
</evidence>
<comment type="caution">
    <text evidence="8">The sequence shown here is derived from an EMBL/GenBank/DDBJ whole genome shotgun (WGS) entry which is preliminary data.</text>
</comment>
<dbReference type="PANTHER" id="PTHR11530:SF26">
    <property type="entry name" value="FAD DEPENDENT OXIDOREDUCTASE SUPERFAMILY (AFU_ORTHOLOGUE AFUA_5G13940)"/>
    <property type="match status" value="1"/>
</dbReference>
<sequence>MSGKPHIVVIGAGVLGLTCALQLSKQGHHVTVLARELPGDWTVDYASPRAGAHFRPTPTANDQERFENTLMRETFQKFLQLSKEDKDAGVEFVPAVEYFDSTLSEGDVEMFASWPGFRIFDPSELPRGSSIKAGLTYSAWVLNSPVYLSWLQTQAEKCGAVISRQRLSATQEAVFIAAELRSEIAWPSIVINASGMGFNDPDTFPSRGQFILLSNEYDRTISHHASDGHSTVVIPRPLGGGTVIGGTKEPHNW</sequence>
<protein>
    <submittedName>
        <fullName evidence="8">D-amino-acid oxidase</fullName>
    </submittedName>
</protein>
<evidence type="ECO:0000256" key="4">
    <source>
        <dbReference type="ARBA" id="ARBA00022827"/>
    </source>
</evidence>
<keyword evidence="9" id="KW-1185">Reference proteome</keyword>
<dbReference type="SUPFAM" id="SSF51971">
    <property type="entry name" value="Nucleotide-binding domain"/>
    <property type="match status" value="1"/>
</dbReference>
<evidence type="ECO:0000256" key="1">
    <source>
        <dbReference type="ARBA" id="ARBA00001974"/>
    </source>
</evidence>
<keyword evidence="4" id="KW-0274">FAD</keyword>
<feature type="signal peptide" evidence="6">
    <location>
        <begin position="1"/>
        <end position="20"/>
    </location>
</feature>
<evidence type="ECO:0000259" key="7">
    <source>
        <dbReference type="Pfam" id="PF01266"/>
    </source>
</evidence>
<dbReference type="EMBL" id="JAVFKD010000001">
    <property type="protein sequence ID" value="KAK5998858.1"/>
    <property type="molecule type" value="Genomic_DNA"/>
</dbReference>
<evidence type="ECO:0000313" key="9">
    <source>
        <dbReference type="Proteomes" id="UP001338125"/>
    </source>
</evidence>
<feature type="chain" id="PRO_5045162618" evidence="6">
    <location>
        <begin position="21"/>
        <end position="253"/>
    </location>
</feature>
<dbReference type="InterPro" id="IPR006076">
    <property type="entry name" value="FAD-dep_OxRdtase"/>
</dbReference>
<organism evidence="8 9">
    <name type="scientific">Cladobotryum mycophilum</name>
    <dbReference type="NCBI Taxonomy" id="491253"/>
    <lineage>
        <taxon>Eukaryota</taxon>
        <taxon>Fungi</taxon>
        <taxon>Dikarya</taxon>
        <taxon>Ascomycota</taxon>
        <taxon>Pezizomycotina</taxon>
        <taxon>Sordariomycetes</taxon>
        <taxon>Hypocreomycetidae</taxon>
        <taxon>Hypocreales</taxon>
        <taxon>Hypocreaceae</taxon>
        <taxon>Cladobotryum</taxon>
    </lineage>
</organism>
<keyword evidence="3" id="KW-0285">Flavoprotein</keyword>
<dbReference type="PANTHER" id="PTHR11530">
    <property type="entry name" value="D-AMINO ACID OXIDASE"/>
    <property type="match status" value="1"/>
</dbReference>
<dbReference type="SUPFAM" id="SSF54373">
    <property type="entry name" value="FAD-linked reductases, C-terminal domain"/>
    <property type="match status" value="1"/>
</dbReference>
<keyword evidence="6" id="KW-0732">Signal</keyword>
<proteinExistence type="inferred from homology"/>
<dbReference type="Gene3D" id="3.30.9.10">
    <property type="entry name" value="D-Amino Acid Oxidase, subunit A, domain 2"/>
    <property type="match status" value="1"/>
</dbReference>
<dbReference type="Gene3D" id="3.40.50.720">
    <property type="entry name" value="NAD(P)-binding Rossmann-like Domain"/>
    <property type="match status" value="1"/>
</dbReference>
<evidence type="ECO:0000256" key="2">
    <source>
        <dbReference type="ARBA" id="ARBA00006730"/>
    </source>
</evidence>
<name>A0ABR0T334_9HYPO</name>
<gene>
    <name evidence="8" type="ORF">PT974_01242</name>
</gene>
<keyword evidence="5" id="KW-0560">Oxidoreductase</keyword>
<dbReference type="Pfam" id="PF01266">
    <property type="entry name" value="DAO"/>
    <property type="match status" value="1"/>
</dbReference>
<evidence type="ECO:0000256" key="5">
    <source>
        <dbReference type="ARBA" id="ARBA00023002"/>
    </source>
</evidence>
<evidence type="ECO:0000313" key="8">
    <source>
        <dbReference type="EMBL" id="KAK5998858.1"/>
    </source>
</evidence>
<evidence type="ECO:0000256" key="3">
    <source>
        <dbReference type="ARBA" id="ARBA00022630"/>
    </source>
</evidence>
<comment type="similarity">
    <text evidence="2">Belongs to the DAMOX/DASOX family.</text>
</comment>
<reference evidence="8 9" key="1">
    <citation type="submission" date="2024-01" db="EMBL/GenBank/DDBJ databases">
        <title>Complete genome of Cladobotryum mycophilum ATHUM6906.</title>
        <authorList>
            <person name="Christinaki A.C."/>
            <person name="Myridakis A.I."/>
            <person name="Kouvelis V.N."/>
        </authorList>
    </citation>
    <scope>NUCLEOTIDE SEQUENCE [LARGE SCALE GENOMIC DNA]</scope>
    <source>
        <strain evidence="8 9">ATHUM6906</strain>
    </source>
</reference>
<comment type="cofactor">
    <cofactor evidence="1">
        <name>FAD</name>
        <dbReference type="ChEBI" id="CHEBI:57692"/>
    </cofactor>
</comment>